<proteinExistence type="predicted"/>
<name>A0A8S1RM14_9CILI</name>
<dbReference type="AlphaFoldDB" id="A0A8S1RM14"/>
<sequence>MKVMLQEQQNKFDPNFDLYELENEAKVILEQIYNLYLVGDLESLQKVCREAAIGYFKVFLKKLEAEVFQFDILIQKSEPNHKQLWNVDEIRFTRASIPDSVKLPALIFTILVDIILFIYKNRLIDLKQQMEMMRESYSWITNLLQLHIQILNLGIQQNIIILIKKSQQYEWFRLLFYVIKFQMKFNQVYRLQFITGKKEQKLISNNCKMKKKNQKALLNKFIQIQIILLFNNKLNIQLFEQEDETLGFPKIIEIMECNNWIYETKIIGKERKTKCYI</sequence>
<dbReference type="EMBL" id="CAJJDN010000189">
    <property type="protein sequence ID" value="CAD8128457.1"/>
    <property type="molecule type" value="Genomic_DNA"/>
</dbReference>
<keyword evidence="3" id="KW-1185">Reference proteome</keyword>
<dbReference type="Proteomes" id="UP000692954">
    <property type="component" value="Unassembled WGS sequence"/>
</dbReference>
<dbReference type="OrthoDB" id="290974at2759"/>
<evidence type="ECO:0000313" key="3">
    <source>
        <dbReference type="Proteomes" id="UP000692954"/>
    </source>
</evidence>
<evidence type="ECO:0000313" key="2">
    <source>
        <dbReference type="EMBL" id="CAD8128457.1"/>
    </source>
</evidence>
<protein>
    <recommendedName>
        <fullName evidence="1">Tim44-like domain-containing protein</fullName>
    </recommendedName>
</protein>
<evidence type="ECO:0000259" key="1">
    <source>
        <dbReference type="Pfam" id="PF04280"/>
    </source>
</evidence>
<dbReference type="InterPro" id="IPR007379">
    <property type="entry name" value="Tim44-like_dom"/>
</dbReference>
<gene>
    <name evidence="2" type="ORF">PSON_ATCC_30995.1.T1890034</name>
</gene>
<comment type="caution">
    <text evidence="2">The sequence shown here is derived from an EMBL/GenBank/DDBJ whole genome shotgun (WGS) entry which is preliminary data.</text>
</comment>
<feature type="domain" description="Tim44-like" evidence="1">
    <location>
        <begin position="9"/>
        <end position="121"/>
    </location>
</feature>
<accession>A0A8S1RM14</accession>
<dbReference type="Pfam" id="PF04280">
    <property type="entry name" value="Tim44"/>
    <property type="match status" value="1"/>
</dbReference>
<reference evidence="2" key="1">
    <citation type="submission" date="2021-01" db="EMBL/GenBank/DDBJ databases">
        <authorList>
            <consortium name="Genoscope - CEA"/>
            <person name="William W."/>
        </authorList>
    </citation>
    <scope>NUCLEOTIDE SEQUENCE</scope>
</reference>
<organism evidence="2 3">
    <name type="scientific">Paramecium sonneborni</name>
    <dbReference type="NCBI Taxonomy" id="65129"/>
    <lineage>
        <taxon>Eukaryota</taxon>
        <taxon>Sar</taxon>
        <taxon>Alveolata</taxon>
        <taxon>Ciliophora</taxon>
        <taxon>Intramacronucleata</taxon>
        <taxon>Oligohymenophorea</taxon>
        <taxon>Peniculida</taxon>
        <taxon>Parameciidae</taxon>
        <taxon>Paramecium</taxon>
    </lineage>
</organism>